<reference evidence="1" key="1">
    <citation type="submission" date="2019-05" db="EMBL/GenBank/DDBJ databases">
        <title>Metatranscriptomic reconstruction reveals RNA viruses with the potential to shape carbon cycling in soil.</title>
        <authorList>
            <person name="Starr E.P."/>
            <person name="Nuccio E."/>
            <person name="Pett-Ridge J."/>
            <person name="Banfield J.F."/>
            <person name="Firestone M.K."/>
        </authorList>
    </citation>
    <scope>NUCLEOTIDE SEQUENCE</scope>
    <source>
        <strain evidence="1">H2_Bulk_34_326</strain>
    </source>
</reference>
<proteinExistence type="predicted"/>
<protein>
    <submittedName>
        <fullName evidence="1">Uncharacterized protein</fullName>
    </submittedName>
</protein>
<accession>A0A514D667</accession>
<sequence>MRVAVALLPLPTAIFTVDIR</sequence>
<gene>
    <name evidence="1" type="ORF">H2Bulk34326_000001</name>
</gene>
<evidence type="ECO:0000313" key="1">
    <source>
        <dbReference type="EMBL" id="QDH89092.1"/>
    </source>
</evidence>
<name>A0A514D667_9VIRU</name>
<organism evidence="1">
    <name type="scientific">Leviviridae sp</name>
    <dbReference type="NCBI Taxonomy" id="2027243"/>
    <lineage>
        <taxon>Viruses</taxon>
        <taxon>Riboviria</taxon>
        <taxon>Orthornavirae</taxon>
        <taxon>Lenarviricota</taxon>
        <taxon>Leviviricetes</taxon>
        <taxon>Norzivirales</taxon>
        <taxon>Fiersviridae</taxon>
    </lineage>
</organism>
<dbReference type="EMBL" id="MN034594">
    <property type="protein sequence ID" value="QDH89092.1"/>
    <property type="molecule type" value="Genomic_RNA"/>
</dbReference>
<feature type="non-terminal residue" evidence="1">
    <location>
        <position position="20"/>
    </location>
</feature>